<dbReference type="GO" id="GO:0015743">
    <property type="term" value="P:malate transport"/>
    <property type="evidence" value="ECO:0007669"/>
    <property type="project" value="InterPro"/>
</dbReference>
<dbReference type="GO" id="GO:0034220">
    <property type="term" value="P:monoatomic ion transmembrane transport"/>
    <property type="evidence" value="ECO:0007669"/>
    <property type="project" value="UniProtKB-KW"/>
</dbReference>
<evidence type="ECO:0000256" key="7">
    <source>
        <dbReference type="ARBA" id="ARBA00023136"/>
    </source>
</evidence>
<reference evidence="12" key="2">
    <citation type="submission" date="2025-08" db="UniProtKB">
        <authorList>
            <consortium name="RefSeq"/>
        </authorList>
    </citation>
    <scope>IDENTIFICATION</scope>
    <source>
        <tissue evidence="12">Leaf</tissue>
    </source>
</reference>
<keyword evidence="11" id="KW-1185">Reference proteome</keyword>
<feature type="transmembrane region" description="Helical" evidence="10">
    <location>
        <begin position="172"/>
        <end position="194"/>
    </location>
</feature>
<protein>
    <submittedName>
        <fullName evidence="12">Aluminum-activated malate transporter 2</fullName>
    </submittedName>
</protein>
<dbReference type="PANTHER" id="PTHR31086">
    <property type="entry name" value="ALUMINUM-ACTIVATED MALATE TRANSPORTER 10"/>
    <property type="match status" value="1"/>
</dbReference>
<evidence type="ECO:0000256" key="1">
    <source>
        <dbReference type="ARBA" id="ARBA00004141"/>
    </source>
</evidence>
<sequence length="483" mass="53402">MLMSNYEKIKTDVSHISQLTKQLAKDDPRRIVHSIKVGFAITLVSLFFYFDPLYEGLGMNAMWAVLTVVVVFEFSVGATLGKGVNRGLATIIGGMSGFGAHRLSSLSGDKLEPFFLGFSVFITAGVTTFMRFFPKVKARFDYGLLVFILTFCLICVSGYRDDQVIDMAHRRITTILIGSSTAVIVCLIICPVWAGTDLHNLVSTNILTLSLFFQGFGIEYFKTSLDITPSDDEIEDNKSSLQAIKSVLNSKNNIDTLLNYARWEFRHGRFKKGHPWTQYQKIGELVRNCACRAEALHSFLYSQGQAPNEVKAKFLEPCMKMSTESGNCLSELSMAIKKMNKPSKAKPHLQNAKQAVQNLNVLLTANIWKNLNLSDVTPVATVAKLLADVVACTEDIAEAVQELASLAKFKDAKEKTKVAPQIEKTKVAPQIEKTKMANNQGSIKRRPHANHVILIETSSPTSSPRISVPKDPPSLAMAQQAAE</sequence>
<dbReference type="KEGG" id="soe:110776538"/>
<accession>A0A9R0HTJ2</accession>
<evidence type="ECO:0000256" key="6">
    <source>
        <dbReference type="ARBA" id="ARBA00023065"/>
    </source>
</evidence>
<dbReference type="Proteomes" id="UP000813463">
    <property type="component" value="Chromosome 5"/>
</dbReference>
<feature type="transmembrane region" description="Helical" evidence="10">
    <location>
        <begin position="200"/>
        <end position="221"/>
    </location>
</feature>
<keyword evidence="3" id="KW-0813">Transport</keyword>
<keyword evidence="8" id="KW-0407">Ion channel</keyword>
<comment type="subcellular location">
    <subcellularLocation>
        <location evidence="1">Membrane</location>
        <topology evidence="1">Multi-pass membrane protein</topology>
    </subcellularLocation>
</comment>
<evidence type="ECO:0000256" key="9">
    <source>
        <dbReference type="SAM" id="MobiDB-lite"/>
    </source>
</evidence>
<keyword evidence="5 10" id="KW-1133">Transmembrane helix</keyword>
<reference evidence="11" key="1">
    <citation type="journal article" date="2021" name="Nat. Commun.">
        <title>Genomic analyses provide insights into spinach domestication and the genetic basis of agronomic traits.</title>
        <authorList>
            <person name="Cai X."/>
            <person name="Sun X."/>
            <person name="Xu C."/>
            <person name="Sun H."/>
            <person name="Wang X."/>
            <person name="Ge C."/>
            <person name="Zhang Z."/>
            <person name="Wang Q."/>
            <person name="Fei Z."/>
            <person name="Jiao C."/>
            <person name="Wang Q."/>
        </authorList>
    </citation>
    <scope>NUCLEOTIDE SEQUENCE [LARGE SCALE GENOMIC DNA]</scope>
    <source>
        <strain evidence="11">cv. Varoflay</strain>
    </source>
</reference>
<keyword evidence="6" id="KW-0406">Ion transport</keyword>
<evidence type="ECO:0000256" key="10">
    <source>
        <dbReference type="SAM" id="Phobius"/>
    </source>
</evidence>
<keyword evidence="4 10" id="KW-0812">Transmembrane</keyword>
<dbReference type="Pfam" id="PF11744">
    <property type="entry name" value="ALMT"/>
    <property type="match status" value="1"/>
</dbReference>
<evidence type="ECO:0000256" key="3">
    <source>
        <dbReference type="ARBA" id="ARBA00022448"/>
    </source>
</evidence>
<feature type="region of interest" description="Disordered" evidence="9">
    <location>
        <begin position="457"/>
        <end position="483"/>
    </location>
</feature>
<dbReference type="GO" id="GO:0009705">
    <property type="term" value="C:plant-type vacuole membrane"/>
    <property type="evidence" value="ECO:0000318"/>
    <property type="project" value="GO_Central"/>
</dbReference>
<gene>
    <name evidence="12" type="primary">LOC110776538</name>
</gene>
<evidence type="ECO:0000256" key="4">
    <source>
        <dbReference type="ARBA" id="ARBA00022692"/>
    </source>
</evidence>
<organism evidence="11 12">
    <name type="scientific">Spinacia oleracea</name>
    <name type="common">Spinach</name>
    <dbReference type="NCBI Taxonomy" id="3562"/>
    <lineage>
        <taxon>Eukaryota</taxon>
        <taxon>Viridiplantae</taxon>
        <taxon>Streptophyta</taxon>
        <taxon>Embryophyta</taxon>
        <taxon>Tracheophyta</taxon>
        <taxon>Spermatophyta</taxon>
        <taxon>Magnoliopsida</taxon>
        <taxon>eudicotyledons</taxon>
        <taxon>Gunneridae</taxon>
        <taxon>Pentapetalae</taxon>
        <taxon>Caryophyllales</taxon>
        <taxon>Chenopodiaceae</taxon>
        <taxon>Chenopodioideae</taxon>
        <taxon>Anserineae</taxon>
        <taxon>Spinacia</taxon>
    </lineage>
</organism>
<evidence type="ECO:0000313" key="11">
    <source>
        <dbReference type="Proteomes" id="UP000813463"/>
    </source>
</evidence>
<feature type="transmembrane region" description="Helical" evidence="10">
    <location>
        <begin position="62"/>
        <end position="81"/>
    </location>
</feature>
<dbReference type="RefSeq" id="XP_021836791.2">
    <property type="nucleotide sequence ID" value="XM_021981099.2"/>
</dbReference>
<feature type="transmembrane region" description="Helical" evidence="10">
    <location>
        <begin position="140"/>
        <end position="160"/>
    </location>
</feature>
<feature type="transmembrane region" description="Helical" evidence="10">
    <location>
        <begin position="31"/>
        <end position="50"/>
    </location>
</feature>
<comment type="similarity">
    <text evidence="2">Belongs to the aromatic acid exporter (TC 2.A.85) family.</text>
</comment>
<dbReference type="GeneID" id="110776538"/>
<dbReference type="InterPro" id="IPR020966">
    <property type="entry name" value="ALMT"/>
</dbReference>
<name>A0A9R0HTJ2_SPIOL</name>
<feature type="transmembrane region" description="Helical" evidence="10">
    <location>
        <begin position="114"/>
        <end position="134"/>
    </location>
</feature>
<dbReference type="AlphaFoldDB" id="A0A9R0HTJ2"/>
<proteinExistence type="inferred from homology"/>
<evidence type="ECO:0000313" key="12">
    <source>
        <dbReference type="RefSeq" id="XP_021836791.2"/>
    </source>
</evidence>
<evidence type="ECO:0000256" key="5">
    <source>
        <dbReference type="ARBA" id="ARBA00022989"/>
    </source>
</evidence>
<keyword evidence="7 10" id="KW-0472">Membrane</keyword>
<evidence type="ECO:0000256" key="2">
    <source>
        <dbReference type="ARBA" id="ARBA00007079"/>
    </source>
</evidence>
<evidence type="ECO:0000256" key="8">
    <source>
        <dbReference type="ARBA" id="ARBA00023303"/>
    </source>
</evidence>